<feature type="region of interest" description="Disordered" evidence="1">
    <location>
        <begin position="111"/>
        <end position="160"/>
    </location>
</feature>
<organism evidence="4 5">
    <name type="scientific">Cephalotrichum gorgonifer</name>
    <dbReference type="NCBI Taxonomy" id="2041049"/>
    <lineage>
        <taxon>Eukaryota</taxon>
        <taxon>Fungi</taxon>
        <taxon>Dikarya</taxon>
        <taxon>Ascomycota</taxon>
        <taxon>Pezizomycotina</taxon>
        <taxon>Sordariomycetes</taxon>
        <taxon>Hypocreomycetidae</taxon>
        <taxon>Microascales</taxon>
        <taxon>Microascaceae</taxon>
        <taxon>Cephalotrichum</taxon>
    </lineage>
</organism>
<feature type="compositionally biased region" description="Acidic residues" evidence="1">
    <location>
        <begin position="140"/>
        <end position="152"/>
    </location>
</feature>
<keyword evidence="2" id="KW-0472">Membrane</keyword>
<evidence type="ECO:0000313" key="5">
    <source>
        <dbReference type="Proteomes" id="UP001187682"/>
    </source>
</evidence>
<comment type="caution">
    <text evidence="4">The sequence shown here is derived from an EMBL/GenBank/DDBJ whole genome shotgun (WGS) entry which is preliminary data.</text>
</comment>
<keyword evidence="5" id="KW-1185">Reference proteome</keyword>
<sequence>MRASVVQAILALSSVAGAVRVLGPASGLQRRQAFDPDEETLPAEFCTDFGPTYIECVPESGSEAKLCIDPAAGESCCDNKWGCPAASFCLIQDLCCPDGLDPATCAEQNNVTLPPDFGETPLPTAGPKPTESPTAPPTEEPSDLPPSEEEPTEPPFEQAAGTHNTVGVMGAILGLAAFVIYHYNIKCRLWRGRVWPVDTFCILAVSE</sequence>
<feature type="chain" id="PRO_5042046224" evidence="3">
    <location>
        <begin position="19"/>
        <end position="207"/>
    </location>
</feature>
<evidence type="ECO:0000256" key="3">
    <source>
        <dbReference type="SAM" id="SignalP"/>
    </source>
</evidence>
<name>A0AAE8N4Y4_9PEZI</name>
<protein>
    <submittedName>
        <fullName evidence="4">Uncharacterized protein</fullName>
    </submittedName>
</protein>
<evidence type="ECO:0000313" key="4">
    <source>
        <dbReference type="EMBL" id="SPO06365.1"/>
    </source>
</evidence>
<dbReference type="Proteomes" id="UP001187682">
    <property type="component" value="Unassembled WGS sequence"/>
</dbReference>
<feature type="transmembrane region" description="Helical" evidence="2">
    <location>
        <begin position="165"/>
        <end position="183"/>
    </location>
</feature>
<dbReference type="EMBL" id="ONZQ02000015">
    <property type="protein sequence ID" value="SPO06365.1"/>
    <property type="molecule type" value="Genomic_DNA"/>
</dbReference>
<evidence type="ECO:0000256" key="1">
    <source>
        <dbReference type="SAM" id="MobiDB-lite"/>
    </source>
</evidence>
<keyword evidence="3" id="KW-0732">Signal</keyword>
<reference evidence="4" key="1">
    <citation type="submission" date="2018-03" db="EMBL/GenBank/DDBJ databases">
        <authorList>
            <person name="Guldener U."/>
        </authorList>
    </citation>
    <scope>NUCLEOTIDE SEQUENCE</scope>
</reference>
<keyword evidence="2" id="KW-0812">Transmembrane</keyword>
<gene>
    <name evidence="4" type="ORF">DNG_09054</name>
</gene>
<accession>A0AAE8N4Y4</accession>
<proteinExistence type="predicted"/>
<dbReference type="AlphaFoldDB" id="A0AAE8N4Y4"/>
<feature type="signal peptide" evidence="3">
    <location>
        <begin position="1"/>
        <end position="18"/>
    </location>
</feature>
<evidence type="ECO:0000256" key="2">
    <source>
        <dbReference type="SAM" id="Phobius"/>
    </source>
</evidence>
<keyword evidence="2" id="KW-1133">Transmembrane helix</keyword>